<comment type="catalytic activity">
    <reaction evidence="3">
        <text>L-arginine + H2O = L-citrulline + NH4(+)</text>
        <dbReference type="Rhea" id="RHEA:19597"/>
        <dbReference type="ChEBI" id="CHEBI:15377"/>
        <dbReference type="ChEBI" id="CHEBI:28938"/>
        <dbReference type="ChEBI" id="CHEBI:32682"/>
        <dbReference type="ChEBI" id="CHEBI:57743"/>
        <dbReference type="EC" id="3.5.3.6"/>
    </reaction>
</comment>
<organism evidence="4 5">
    <name type="scientific">Apibacter mensalis</name>
    <dbReference type="NCBI Taxonomy" id="1586267"/>
    <lineage>
        <taxon>Bacteria</taxon>
        <taxon>Pseudomonadati</taxon>
        <taxon>Bacteroidota</taxon>
        <taxon>Flavobacteriia</taxon>
        <taxon>Flavobacteriales</taxon>
        <taxon>Weeksellaceae</taxon>
        <taxon>Apibacter</taxon>
    </lineage>
</organism>
<keyword evidence="4" id="KW-0378">Hydrolase</keyword>
<dbReference type="SUPFAM" id="SSF55909">
    <property type="entry name" value="Pentein"/>
    <property type="match status" value="1"/>
</dbReference>
<sequence>MQLNIQNETSKLKVVVLGQPCSMGKTPELDETYDAKSYENVKNHTYPVEEDVIHEMKEFKKVLQKYDVTVLSPQILKDYNQVFARDVAFVIEDNIIISNMIADRAEELYAYKEIVKSIYFQNIYNLPKKAKVEGGDIIPHNEVVFCGAYEGKDFTSIKTARTNPYAIDYLKELYPNKTFINLPLKKDDKNPRNGILHLDCTFMPVGNNKAILYKGGFTNEKDYHFLLDFFGTNNVFEVTDEELYYMNTNVFSISPEVVISENRFERLNNFLENEWNIKVEKVPYYEISKMGGLLRCSTLPLIRTDE</sequence>
<dbReference type="Gene3D" id="3.75.10.10">
    <property type="entry name" value="L-arginine/glycine Amidinotransferase, Chain A"/>
    <property type="match status" value="1"/>
</dbReference>
<evidence type="ECO:0000256" key="1">
    <source>
        <dbReference type="ARBA" id="ARBA00005213"/>
    </source>
</evidence>
<accession>A0A0X3APS9</accession>
<reference evidence="4 5" key="1">
    <citation type="submission" date="2016-01" db="EMBL/GenBank/DDBJ databases">
        <authorList>
            <person name="McClelland M."/>
            <person name="Jain A."/>
            <person name="Saraogi P."/>
            <person name="Mendelson R."/>
            <person name="Westerman R."/>
            <person name="SanMiguel P."/>
            <person name="Csonka L."/>
        </authorList>
    </citation>
    <scope>NUCLEOTIDE SEQUENCE [LARGE SCALE GENOMIC DNA]</scope>
    <source>
        <strain evidence="4 5">R-53146</strain>
    </source>
</reference>
<dbReference type="GO" id="GO:0019546">
    <property type="term" value="P:L-arginine deiminase pathway"/>
    <property type="evidence" value="ECO:0007669"/>
    <property type="project" value="TreeGrafter"/>
</dbReference>
<evidence type="ECO:0000256" key="3">
    <source>
        <dbReference type="ARBA" id="ARBA00049429"/>
    </source>
</evidence>
<protein>
    <recommendedName>
        <fullName evidence="2">arginine deiminase</fullName>
        <ecNumber evidence="2">3.5.3.6</ecNumber>
    </recommendedName>
</protein>
<proteinExistence type="predicted"/>
<dbReference type="GO" id="GO:0016990">
    <property type="term" value="F:arginine deiminase activity"/>
    <property type="evidence" value="ECO:0007669"/>
    <property type="project" value="UniProtKB-EC"/>
</dbReference>
<dbReference type="RefSeq" id="WP_055425563.1">
    <property type="nucleotide sequence ID" value="NZ_FCOR01000006.1"/>
</dbReference>
<comment type="pathway">
    <text evidence="1">Amino-acid degradation; L-arginine degradation via ADI pathway; carbamoyl phosphate from L-arginine: step 1/2.</text>
</comment>
<dbReference type="AlphaFoldDB" id="A0A0X3APS9"/>
<dbReference type="STRING" id="1586267.GCA_001418685_01216"/>
<evidence type="ECO:0000313" key="4">
    <source>
        <dbReference type="EMBL" id="CVK16366.1"/>
    </source>
</evidence>
<evidence type="ECO:0000256" key="2">
    <source>
        <dbReference type="ARBA" id="ARBA00012171"/>
    </source>
</evidence>
<name>A0A0X3APS9_9FLAO</name>
<dbReference type="EMBL" id="FCOR01000006">
    <property type="protein sequence ID" value="CVK16366.1"/>
    <property type="molecule type" value="Genomic_DNA"/>
</dbReference>
<dbReference type="Pfam" id="PF19420">
    <property type="entry name" value="DDAH_eukar"/>
    <property type="match status" value="1"/>
</dbReference>
<dbReference type="OrthoDB" id="9807502at2"/>
<keyword evidence="5" id="KW-1185">Reference proteome</keyword>
<dbReference type="PANTHER" id="PTHR47271:SF2">
    <property type="entry name" value="ARGININE DEIMINASE"/>
    <property type="match status" value="1"/>
</dbReference>
<gene>
    <name evidence="4" type="ORF">Ga0061079_106131</name>
</gene>
<dbReference type="EC" id="3.5.3.6" evidence="2"/>
<dbReference type="PANTHER" id="PTHR47271">
    <property type="entry name" value="ARGININE DEIMINASE"/>
    <property type="match status" value="1"/>
</dbReference>
<dbReference type="Proteomes" id="UP000182761">
    <property type="component" value="Unassembled WGS sequence"/>
</dbReference>
<evidence type="ECO:0000313" key="5">
    <source>
        <dbReference type="Proteomes" id="UP000182761"/>
    </source>
</evidence>